<dbReference type="GeneTree" id="ENSGT00940000158343"/>
<dbReference type="InterPro" id="IPR054357">
    <property type="entry name" value="MFE-2_N"/>
</dbReference>
<keyword evidence="4" id="KW-0276">Fatty acid metabolism</keyword>
<keyword evidence="8" id="KW-0456">Lyase</keyword>
<comment type="pathway">
    <text evidence="2">Lipid metabolism; fatty acid beta-oxidation.</text>
</comment>
<dbReference type="SUPFAM" id="SSF55718">
    <property type="entry name" value="SCP-like"/>
    <property type="match status" value="1"/>
</dbReference>
<evidence type="ECO:0000256" key="7">
    <source>
        <dbReference type="ARBA" id="ARBA00023140"/>
    </source>
</evidence>
<dbReference type="InterPro" id="IPR036291">
    <property type="entry name" value="NAD(P)-bd_dom_sf"/>
</dbReference>
<dbReference type="Gene3D" id="3.10.129.10">
    <property type="entry name" value="Hotdog Thioesterase"/>
    <property type="match status" value="2"/>
</dbReference>
<dbReference type="InterPro" id="IPR029069">
    <property type="entry name" value="HotDog_dom_sf"/>
</dbReference>
<dbReference type="Pfam" id="PF02036">
    <property type="entry name" value="SCP2"/>
    <property type="match status" value="1"/>
</dbReference>
<dbReference type="InterPro" id="IPR003033">
    <property type="entry name" value="SCP2_sterol-bd_dom"/>
</dbReference>
<dbReference type="PROSITE" id="PS00061">
    <property type="entry name" value="ADH_SHORT"/>
    <property type="match status" value="1"/>
</dbReference>
<dbReference type="PANTHER" id="PTHR45024">
    <property type="entry name" value="DEHYDROGENASES, SHORT CHAIN"/>
    <property type="match status" value="1"/>
</dbReference>
<evidence type="ECO:0000256" key="2">
    <source>
        <dbReference type="ARBA" id="ARBA00005005"/>
    </source>
</evidence>
<keyword evidence="5" id="KW-0560">Oxidoreductase</keyword>
<gene>
    <name evidence="12" type="primary">HSD17B4</name>
    <name evidence="12" type="synonym">hsd17b4</name>
</gene>
<dbReference type="InterPro" id="IPR036527">
    <property type="entry name" value="SCP2_sterol-bd_dom_sf"/>
</dbReference>
<dbReference type="Pfam" id="PF00106">
    <property type="entry name" value="adh_short"/>
    <property type="match status" value="1"/>
</dbReference>
<evidence type="ECO:0000313" key="13">
    <source>
        <dbReference type="Proteomes" id="UP000694557"/>
    </source>
</evidence>
<evidence type="ECO:0000256" key="3">
    <source>
        <dbReference type="ARBA" id="ARBA00006484"/>
    </source>
</evidence>
<evidence type="ECO:0000256" key="1">
    <source>
        <dbReference type="ARBA" id="ARBA00004275"/>
    </source>
</evidence>
<sequence length="708" mass="76073">MSVPLVFDGKVVIVTGAGGGLGREYALAFGVRGASVVVNDLGGDIKGGGKSSNAADKVVEEIKAKGGKAVANYGGEQHPAFINTFACISDLIHRVHLRGSFMVTRAAWNHMKKQKFGRIIMTSSAAGIYGNFGQANYSAAKLGLLGLANTLAIEGQKYNIHCNTIAPTAGSRLTETVMPPVLCESLKAEYVAPLVLWLSHDQCQENGGLFEVGAGWIGKLRWERSQGRIVRKKNQGMFPETVRDQWDNICDFTNATKPANINESVATLVEVLSRVETDEGIAPNPTSAMATAASGISPLEAVGQKLPESTFSYSQTQCILYALGVGMSTKDDDHLKFLYEGHEDFSCLPTFGVIPSQAAMMDGGLGSVPGLNFDFTRLLHGEQYLELFKPLPTSGTLTSQARIADVLDKGSGAVILLDVHTYSGKELLCYNQYSLFIVGAGGFGGKRTSDKSTVTHPNRTPDAVMTDTTTRDQAALYRLSGDWNPLHIDPSFAAMGGFKSPILHGLCSFGFAARHVLKQYANNDASRFKSIKVRFVKPVLPGQSLQTEMWKEGNRIHIQCKVKESGAVVLSGAYVDLHAAADGSPQILPEAGGLKSELVFAEIGRRIKDLGAEMVKKVNAVFGWEITKGGDIAAQWTIDLKTGAGALHKGPYSGKTDVTITVSDGDFMEVVQGKLNPQKAFFAGKLKVRGNIMLSQKLEVILKDYAKL</sequence>
<dbReference type="Pfam" id="PF01575">
    <property type="entry name" value="MaoC_dehydratas"/>
    <property type="match status" value="1"/>
</dbReference>
<dbReference type="GO" id="GO:0005777">
    <property type="term" value="C:peroxisome"/>
    <property type="evidence" value="ECO:0007669"/>
    <property type="project" value="UniProtKB-SubCell"/>
</dbReference>
<evidence type="ECO:0000256" key="5">
    <source>
        <dbReference type="ARBA" id="ARBA00023002"/>
    </source>
</evidence>
<evidence type="ECO:0000259" key="11">
    <source>
        <dbReference type="Pfam" id="PF22622"/>
    </source>
</evidence>
<keyword evidence="13" id="KW-1185">Reference proteome</keyword>
<protein>
    <submittedName>
        <fullName evidence="12">Hydroxysteroid (17-beta) dehydrogenase 4</fullName>
    </submittedName>
</protein>
<dbReference type="Gene3D" id="1.10.287.4290">
    <property type="match status" value="1"/>
</dbReference>
<dbReference type="Ensembl" id="ENSOKIT00005016813.1">
    <property type="protein sequence ID" value="ENSOKIP00005015802.1"/>
    <property type="gene ID" value="ENSOKIG00005007002.1"/>
</dbReference>
<evidence type="ECO:0000256" key="6">
    <source>
        <dbReference type="ARBA" id="ARBA00023098"/>
    </source>
</evidence>
<dbReference type="CDD" id="cd05353">
    <property type="entry name" value="hydroxyacyl-CoA-like_DH_SDR_c-like"/>
    <property type="match status" value="1"/>
</dbReference>
<dbReference type="GO" id="GO:0016491">
    <property type="term" value="F:oxidoreductase activity"/>
    <property type="evidence" value="ECO:0007669"/>
    <property type="project" value="UniProtKB-KW"/>
</dbReference>
<evidence type="ECO:0000259" key="10">
    <source>
        <dbReference type="Pfam" id="PF02036"/>
    </source>
</evidence>
<dbReference type="CDD" id="cd03448">
    <property type="entry name" value="HDE_HSD"/>
    <property type="match status" value="1"/>
</dbReference>
<dbReference type="AlphaFoldDB" id="A0A8C7D5D2"/>
<feature type="domain" description="MaoC-like" evidence="9">
    <location>
        <begin position="455"/>
        <end position="568"/>
    </location>
</feature>
<dbReference type="SUPFAM" id="SSF51735">
    <property type="entry name" value="NAD(P)-binding Rossmann-fold domains"/>
    <property type="match status" value="1"/>
</dbReference>
<evidence type="ECO:0000259" key="9">
    <source>
        <dbReference type="Pfam" id="PF01575"/>
    </source>
</evidence>
<dbReference type="InterPro" id="IPR002347">
    <property type="entry name" value="SDR_fam"/>
</dbReference>
<dbReference type="InterPro" id="IPR002539">
    <property type="entry name" value="MaoC-like_dom"/>
</dbReference>
<keyword evidence="6" id="KW-0443">Lipid metabolism</keyword>
<dbReference type="FunFam" id="1.10.287.4290:FF:000001">
    <property type="entry name" value="Peroxisomal multifunctional enzyme type 2"/>
    <property type="match status" value="1"/>
</dbReference>
<dbReference type="SUPFAM" id="SSF54637">
    <property type="entry name" value="Thioesterase/thiol ester dehydrase-isomerase"/>
    <property type="match status" value="2"/>
</dbReference>
<dbReference type="PANTHER" id="PTHR45024:SF2">
    <property type="entry name" value="SCP2 DOMAIN-CONTAINING PROTEIN"/>
    <property type="match status" value="1"/>
</dbReference>
<evidence type="ECO:0000256" key="8">
    <source>
        <dbReference type="ARBA" id="ARBA00023239"/>
    </source>
</evidence>
<accession>A0A8C7D5D2</accession>
<keyword evidence="7" id="KW-0576">Peroxisome</keyword>
<dbReference type="Pfam" id="PF22622">
    <property type="entry name" value="MFE-2_hydrat-2_N"/>
    <property type="match status" value="1"/>
</dbReference>
<dbReference type="InterPro" id="IPR020904">
    <property type="entry name" value="Sc_DH/Rdtase_CS"/>
</dbReference>
<dbReference type="GO" id="GO:0006635">
    <property type="term" value="P:fatty acid beta-oxidation"/>
    <property type="evidence" value="ECO:0007669"/>
    <property type="project" value="UniProtKB-UniPathway"/>
</dbReference>
<dbReference type="UniPathway" id="UPA00659"/>
<dbReference type="GO" id="GO:0018812">
    <property type="term" value="F:3-hydroxyacyl-CoA dehydratase activity"/>
    <property type="evidence" value="ECO:0007669"/>
    <property type="project" value="UniProtKB-ARBA"/>
</dbReference>
<dbReference type="InterPro" id="IPR051687">
    <property type="entry name" value="Peroxisomal_Beta-Oxidation"/>
</dbReference>
<dbReference type="Gene3D" id="3.30.1050.10">
    <property type="entry name" value="SCP2 sterol-binding domain"/>
    <property type="match status" value="1"/>
</dbReference>
<feature type="domain" description="SCP2" evidence="10">
    <location>
        <begin position="602"/>
        <end position="703"/>
    </location>
</feature>
<dbReference type="PRINTS" id="PR00081">
    <property type="entry name" value="GDHRDH"/>
</dbReference>
<proteinExistence type="inferred from homology"/>
<reference evidence="12" key="2">
    <citation type="submission" date="2025-09" db="UniProtKB">
        <authorList>
            <consortium name="Ensembl"/>
        </authorList>
    </citation>
    <scope>IDENTIFICATION</scope>
</reference>
<reference evidence="12" key="1">
    <citation type="submission" date="2025-08" db="UniProtKB">
        <authorList>
            <consortium name="Ensembl"/>
        </authorList>
    </citation>
    <scope>IDENTIFICATION</scope>
</reference>
<comment type="subcellular location">
    <subcellularLocation>
        <location evidence="1">Peroxisome</location>
    </subcellularLocation>
</comment>
<name>A0A8C7D5D2_ONCKI</name>
<comment type="similarity">
    <text evidence="3">Belongs to the short-chain dehydrogenases/reductases (SDR) family.</text>
</comment>
<dbReference type="Proteomes" id="UP000694557">
    <property type="component" value="Unassembled WGS sequence"/>
</dbReference>
<dbReference type="Gene3D" id="3.40.50.720">
    <property type="entry name" value="NAD(P)-binding Rossmann-like Domain"/>
    <property type="match status" value="2"/>
</dbReference>
<dbReference type="FunFam" id="3.30.1050.10:FF:000004">
    <property type="entry name" value="Hydroxysteroid 17-beta dehydrogenase 4"/>
    <property type="match status" value="1"/>
</dbReference>
<dbReference type="FunFam" id="3.10.129.10:FF:000013">
    <property type="entry name" value="Peroxisomal multifunctional enzyme type 2"/>
    <property type="match status" value="1"/>
</dbReference>
<evidence type="ECO:0000256" key="4">
    <source>
        <dbReference type="ARBA" id="ARBA00022832"/>
    </source>
</evidence>
<organism evidence="12 13">
    <name type="scientific">Oncorhynchus kisutch</name>
    <name type="common">Coho salmon</name>
    <name type="synonym">Salmo kisutch</name>
    <dbReference type="NCBI Taxonomy" id="8019"/>
    <lineage>
        <taxon>Eukaryota</taxon>
        <taxon>Metazoa</taxon>
        <taxon>Chordata</taxon>
        <taxon>Craniata</taxon>
        <taxon>Vertebrata</taxon>
        <taxon>Euteleostomi</taxon>
        <taxon>Actinopterygii</taxon>
        <taxon>Neopterygii</taxon>
        <taxon>Teleostei</taxon>
        <taxon>Protacanthopterygii</taxon>
        <taxon>Salmoniformes</taxon>
        <taxon>Salmonidae</taxon>
        <taxon>Salmoninae</taxon>
        <taxon>Oncorhynchus</taxon>
    </lineage>
</organism>
<evidence type="ECO:0000313" key="12">
    <source>
        <dbReference type="Ensembl" id="ENSOKIP00005015802.1"/>
    </source>
</evidence>
<feature type="domain" description="Peroxisomal multifunctional enzyme type 2-like N-terminal" evidence="11">
    <location>
        <begin position="311"/>
        <end position="439"/>
    </location>
</feature>